<dbReference type="RefSeq" id="XP_013416550.1">
    <property type="nucleotide sequence ID" value="XM_013561096.1"/>
</dbReference>
<dbReference type="InterPro" id="IPR002328">
    <property type="entry name" value="ADH_Zn_CS"/>
</dbReference>
<evidence type="ECO:0000313" key="6">
    <source>
        <dbReference type="Proteomes" id="UP000085678"/>
    </source>
</evidence>
<evidence type="ECO:0000313" key="7">
    <source>
        <dbReference type="RefSeq" id="XP_013416550.1"/>
    </source>
</evidence>
<dbReference type="InterPro" id="IPR013149">
    <property type="entry name" value="ADH-like_C"/>
</dbReference>
<dbReference type="KEGG" id="lak:106178076"/>
<organism evidence="6 7">
    <name type="scientific">Lingula anatina</name>
    <name type="common">Brachiopod</name>
    <name type="synonym">Lingula unguis</name>
    <dbReference type="NCBI Taxonomy" id="7574"/>
    <lineage>
        <taxon>Eukaryota</taxon>
        <taxon>Metazoa</taxon>
        <taxon>Spiralia</taxon>
        <taxon>Lophotrochozoa</taxon>
        <taxon>Brachiopoda</taxon>
        <taxon>Linguliformea</taxon>
        <taxon>Lingulata</taxon>
        <taxon>Lingulida</taxon>
        <taxon>Linguloidea</taxon>
        <taxon>Lingulidae</taxon>
        <taxon>Lingula</taxon>
    </lineage>
</organism>
<dbReference type="Proteomes" id="UP000085678">
    <property type="component" value="Unplaced"/>
</dbReference>
<sequence>MAGAVEVPGKMLALMKREAGESFKIETIPVPNPQGDEVLIKVDANAICGSDINLYRWNEIARVIAALPFTPGHETTGTVVRCGPEATIKEGQRVCVENHYFCGKCYQCEHQNFSICRNMNQYGHGKGTPHGGCSEYSIVPSKYCYQLKTNISPAEAACLEPMGVAHNAIERLEVEDEDVLVIGCGPIGVLVIAVAKAMGARRVFGADINPRQLDLAKQMGADDVINTSEHNLRDVIMEKTNGNGIGRICECSGAPPAVNTLWTSLRKGGNVVLIGLPKQPIHIEDPLTNVVFKAVQIRTVHGRSFNDFRHTWEECERLVAEGKVKLRDVITHEFPMSKFEDAFQTLFSGKACKIVIYPQQ</sequence>
<dbReference type="GeneID" id="106178076"/>
<evidence type="ECO:0000256" key="3">
    <source>
        <dbReference type="ARBA" id="ARBA00023002"/>
    </source>
</evidence>
<dbReference type="InterPro" id="IPR050129">
    <property type="entry name" value="Zn_alcohol_dh"/>
</dbReference>
<dbReference type="STRING" id="7574.A0A1S3K1P5"/>
<protein>
    <submittedName>
        <fullName evidence="7">Uncharacterized protein LOC106178076</fullName>
    </submittedName>
</protein>
<dbReference type="InParanoid" id="A0A1S3K1P5"/>
<feature type="domain" description="Enoyl reductase (ER)" evidence="5">
    <location>
        <begin position="20"/>
        <end position="356"/>
    </location>
</feature>
<evidence type="ECO:0000256" key="2">
    <source>
        <dbReference type="ARBA" id="ARBA00022833"/>
    </source>
</evidence>
<dbReference type="Gene3D" id="3.90.180.10">
    <property type="entry name" value="Medium-chain alcohol dehydrogenases, catalytic domain"/>
    <property type="match status" value="1"/>
</dbReference>
<dbReference type="PANTHER" id="PTHR43401">
    <property type="entry name" value="L-THREONINE 3-DEHYDROGENASE"/>
    <property type="match status" value="1"/>
</dbReference>
<dbReference type="AlphaFoldDB" id="A0A1S3K1P5"/>
<keyword evidence="6" id="KW-1185">Reference proteome</keyword>
<dbReference type="SMART" id="SM00829">
    <property type="entry name" value="PKS_ER"/>
    <property type="match status" value="1"/>
</dbReference>
<dbReference type="InterPro" id="IPR011032">
    <property type="entry name" value="GroES-like_sf"/>
</dbReference>
<comment type="similarity">
    <text evidence="4">Belongs to the zinc-containing alcohol dehydrogenase family.</text>
</comment>
<dbReference type="OrthoDB" id="1879366at2759"/>
<evidence type="ECO:0000256" key="4">
    <source>
        <dbReference type="RuleBase" id="RU361277"/>
    </source>
</evidence>
<accession>A0A1S3K1P5</accession>
<dbReference type="Gene3D" id="3.40.50.720">
    <property type="entry name" value="NAD(P)-binding Rossmann-like Domain"/>
    <property type="match status" value="1"/>
</dbReference>
<dbReference type="SUPFAM" id="SSF51735">
    <property type="entry name" value="NAD(P)-binding Rossmann-fold domains"/>
    <property type="match status" value="1"/>
</dbReference>
<dbReference type="InterPro" id="IPR036291">
    <property type="entry name" value="NAD(P)-bd_dom_sf"/>
</dbReference>
<dbReference type="PROSITE" id="PS00059">
    <property type="entry name" value="ADH_ZINC"/>
    <property type="match status" value="1"/>
</dbReference>
<dbReference type="OMA" id="LLPCFQC"/>
<keyword evidence="3" id="KW-0560">Oxidoreductase</keyword>
<evidence type="ECO:0000256" key="1">
    <source>
        <dbReference type="ARBA" id="ARBA00022723"/>
    </source>
</evidence>
<dbReference type="PANTHER" id="PTHR43401:SF2">
    <property type="entry name" value="L-THREONINE 3-DEHYDROGENASE"/>
    <property type="match status" value="1"/>
</dbReference>
<dbReference type="SUPFAM" id="SSF50129">
    <property type="entry name" value="GroES-like"/>
    <property type="match status" value="1"/>
</dbReference>
<dbReference type="InterPro" id="IPR020843">
    <property type="entry name" value="ER"/>
</dbReference>
<gene>
    <name evidence="7" type="primary">LOC106178076</name>
</gene>
<proteinExistence type="inferred from homology"/>
<dbReference type="GO" id="GO:0016491">
    <property type="term" value="F:oxidoreductase activity"/>
    <property type="evidence" value="ECO:0007669"/>
    <property type="project" value="UniProtKB-KW"/>
</dbReference>
<name>A0A1S3K1P5_LINAN</name>
<dbReference type="Pfam" id="PF08240">
    <property type="entry name" value="ADH_N"/>
    <property type="match status" value="1"/>
</dbReference>
<keyword evidence="1 4" id="KW-0479">Metal-binding</keyword>
<dbReference type="GO" id="GO:0008270">
    <property type="term" value="F:zinc ion binding"/>
    <property type="evidence" value="ECO:0007669"/>
    <property type="project" value="InterPro"/>
</dbReference>
<comment type="cofactor">
    <cofactor evidence="4">
        <name>Zn(2+)</name>
        <dbReference type="ChEBI" id="CHEBI:29105"/>
    </cofactor>
</comment>
<evidence type="ECO:0000259" key="5">
    <source>
        <dbReference type="SMART" id="SM00829"/>
    </source>
</evidence>
<dbReference type="Pfam" id="PF00107">
    <property type="entry name" value="ADH_zinc_N"/>
    <property type="match status" value="1"/>
</dbReference>
<reference evidence="7" key="1">
    <citation type="submission" date="2025-08" db="UniProtKB">
        <authorList>
            <consortium name="RefSeq"/>
        </authorList>
    </citation>
    <scope>IDENTIFICATION</scope>
    <source>
        <tissue evidence="7">Gonads</tissue>
    </source>
</reference>
<keyword evidence="2 4" id="KW-0862">Zinc</keyword>
<dbReference type="InterPro" id="IPR013154">
    <property type="entry name" value="ADH-like_N"/>
</dbReference>